<evidence type="ECO:0000313" key="2">
    <source>
        <dbReference type="EMBL" id="KAL1607026.1"/>
    </source>
</evidence>
<feature type="region of interest" description="Disordered" evidence="1">
    <location>
        <begin position="705"/>
        <end position="767"/>
    </location>
</feature>
<accession>A0ABR3RRH8</accession>
<evidence type="ECO:0000313" key="3">
    <source>
        <dbReference type="Proteomes" id="UP001521222"/>
    </source>
</evidence>
<feature type="compositionally biased region" description="Basic residues" evidence="1">
    <location>
        <begin position="339"/>
        <end position="349"/>
    </location>
</feature>
<feature type="compositionally biased region" description="Basic and acidic residues" evidence="1">
    <location>
        <begin position="380"/>
        <end position="390"/>
    </location>
</feature>
<protein>
    <submittedName>
        <fullName evidence="2">Uncharacterized protein</fullName>
    </submittedName>
</protein>
<reference evidence="2 3" key="1">
    <citation type="submission" date="2024-02" db="EMBL/GenBank/DDBJ databases">
        <title>De novo assembly and annotation of 12 fungi associated with fruit tree decline syndrome in Ontario, Canada.</title>
        <authorList>
            <person name="Sulman M."/>
            <person name="Ellouze W."/>
            <person name="Ilyukhin E."/>
        </authorList>
    </citation>
    <scope>NUCLEOTIDE SEQUENCE [LARGE SCALE GENOMIC DNA]</scope>
    <source>
        <strain evidence="2 3">M97-236</strain>
    </source>
</reference>
<feature type="compositionally biased region" description="Polar residues" evidence="1">
    <location>
        <begin position="436"/>
        <end position="446"/>
    </location>
</feature>
<comment type="caution">
    <text evidence="2">The sequence shown here is derived from an EMBL/GenBank/DDBJ whole genome shotgun (WGS) entry which is preliminary data.</text>
</comment>
<feature type="compositionally biased region" description="Basic residues" evidence="1">
    <location>
        <begin position="731"/>
        <end position="740"/>
    </location>
</feature>
<keyword evidence="3" id="KW-1185">Reference proteome</keyword>
<feature type="compositionally biased region" description="Polar residues" evidence="1">
    <location>
        <begin position="233"/>
        <end position="242"/>
    </location>
</feature>
<feature type="region of interest" description="Disordered" evidence="1">
    <location>
        <begin position="285"/>
        <end position="398"/>
    </location>
</feature>
<feature type="region of interest" description="Disordered" evidence="1">
    <location>
        <begin position="416"/>
        <end position="455"/>
    </location>
</feature>
<feature type="compositionally biased region" description="Basic residues" evidence="1">
    <location>
        <begin position="755"/>
        <end position="767"/>
    </location>
</feature>
<feature type="region of interest" description="Disordered" evidence="1">
    <location>
        <begin position="660"/>
        <end position="684"/>
    </location>
</feature>
<sequence length="976" mass="110590">MSAAPIATTLLTDDRAFWKRYSQSPVELKIGTILLNLGLKQANPGPGRPIFQSDRVTQLADAVADAITRLPTTREELLDVASDPSNLRLPEEVALIQLRLGDRIWGAGEKRTWLLQASEGKAEYAKDLYFGNRADEKVLNDYLRLWILAKAFNSLRNRVARAPVARSSMLSLPARNVQVDARGHPFPATAAANLAVVSSVAHLPPIAPTERADPPLNESSQVRRTTRTPKPRQLQNPIDYSSDASLEEHLNGDLDSDADIPKYYKGKGRPWKKVGVDEDPAFQVATNARTSKLPADAHRPRGRPKGRRSTHVLFEEFVRDDTTDDDTIVLPERDEGQSRRSRQTPRKPPAHTSVSTQEFGASKQQEASKPVQKRRPRKKYLSEKVIRNSSDETEEDNILTETVTTKNIEWIVGTEVHHSTSQPEVRHSASPRKEQGSSFVKSTTEDVSSERTVQEGVETGFTMPLAKRNLRLDQYWDKEAWRTFYLRENERQIFLATVRSLGLKVKPRQRTRFEFEIENFINLGRDVNRVAKTLSGKFSAAQLIRDAANSEYLDDHIDTLFDIHSSIWSIDADRTKLLTAGAKKEYPKDLFYEESDDQKVFGPKVNDMDKVPQWEDGEVPEDMLGGFQLEGYVFREPEATPIPSPSTDSETSSSAINKLWPSQRGRLDNSELTSPASPDSEPSLEEYENDLLQALGHFFAEQNEQRNKRLNKPVGTRDQATPEPESIIKKQLTKRRRKRKDSTTGIEQQEAFRPLKQRRRDQHRTTSKGHNFTALFMSYLEMYHDPKFDELTALKNLAHELSILQDHAADFPAQKGIEFATAFFVVCFPAWLLCRQEIVNVKRSFAAMQPLEQAQSRQVALRERSRLATHLRQVHETFMRAGHAGMRPEQVILKAMVTLMNEHGHSWTAENVRRGFKGMENELKRLADQLMSGGARFVLGDYTSVVLLRNLRPHAWVGQDARRQAKGLAGFGGLYA</sequence>
<evidence type="ECO:0000256" key="1">
    <source>
        <dbReference type="SAM" id="MobiDB-lite"/>
    </source>
</evidence>
<dbReference type="Proteomes" id="UP001521222">
    <property type="component" value="Unassembled WGS sequence"/>
</dbReference>
<gene>
    <name evidence="2" type="ORF">SLS59_002730</name>
</gene>
<feature type="region of interest" description="Disordered" evidence="1">
    <location>
        <begin position="205"/>
        <end position="242"/>
    </location>
</feature>
<proteinExistence type="predicted"/>
<dbReference type="EMBL" id="JAKIXB020000007">
    <property type="protein sequence ID" value="KAL1607026.1"/>
    <property type="molecule type" value="Genomic_DNA"/>
</dbReference>
<feature type="compositionally biased region" description="Basic and acidic residues" evidence="1">
    <location>
        <begin position="424"/>
        <end position="435"/>
    </location>
</feature>
<organism evidence="2 3">
    <name type="scientific">Nothophoma quercina</name>
    <dbReference type="NCBI Taxonomy" id="749835"/>
    <lineage>
        <taxon>Eukaryota</taxon>
        <taxon>Fungi</taxon>
        <taxon>Dikarya</taxon>
        <taxon>Ascomycota</taxon>
        <taxon>Pezizomycotina</taxon>
        <taxon>Dothideomycetes</taxon>
        <taxon>Pleosporomycetidae</taxon>
        <taxon>Pleosporales</taxon>
        <taxon>Pleosporineae</taxon>
        <taxon>Didymellaceae</taxon>
        <taxon>Nothophoma</taxon>
    </lineage>
</organism>
<name>A0ABR3RRH8_9PLEO</name>
<feature type="compositionally biased region" description="Basic residues" evidence="1">
    <location>
        <begin position="300"/>
        <end position="310"/>
    </location>
</feature>
<feature type="compositionally biased region" description="Polar residues" evidence="1">
    <location>
        <begin position="352"/>
        <end position="367"/>
    </location>
</feature>